<evidence type="ECO:0000259" key="15">
    <source>
        <dbReference type="Pfam" id="PF07715"/>
    </source>
</evidence>
<evidence type="ECO:0000256" key="13">
    <source>
        <dbReference type="RuleBase" id="RU003357"/>
    </source>
</evidence>
<dbReference type="OrthoDB" id="9760333at2"/>
<dbReference type="AlphaFoldDB" id="A0A1H8PJ45"/>
<sequence length="762" mass="82133">MTPFHPSPSSRETATPPMPTLGLLPVVMISAAVGGAATAQTAGEGIVLDTIQVVGQGGIQAADSYAVDRASSPKLTAPLLDTPRSVHVVTQRQIEERGASSVYDVLRTTPGVTLGTGEGGNPMGDRPFIRGYEASTDLMVDGVRSLGRTSYEAFNIEQMELVKGPGGAYSGRGGTGGSLNMVSKSARLGEEFTDLSATIGTDSQYRLQMDTNFQLGNRAAARINLFGQDAEVPGRGGIEDDKTGAALSIVGDITEATRLSFGAYHSKSKGNPDFGLPMANQAWLDATGDTRFGTGTTSDPFEPLGLLDHDKFYGSFDRDFREVTNQNAILKLEHEFAPNFRMNSQLSYIGSDQEYIVSRPTIIEGGLLDRGLRSGKKDNTTVAFSTNFSGETTTGSVEHAYAFGVEYSRDKLRSANLIGTGPEDSRGVPQGPTIEPSDPFTFSPYDEVLYPDFSWDEYGLPTITRSKSLYAFDTLKFNDQWQLNLGARYEMFDVQQQALDSDGNRADRRRKDNIWSYQAGLVYKPAPNGTIYASFGTSASPSGQCASLAGGSEGAGACTLTDGNVNLEPEKTRAYELGTKWDLMNNQLSVTAALFRTEKTNARVQNAITGEVELTGKNRAQGLELGVAGQVNDRWGIYGGYTYTDAEIIDGGGDGSTNGNDMHYIAKHSLALWTTYEVTEQWTVGGGATYTGKRFMNAANTSALPSQWRVDAMAAYKISDRANVQVNINNLFDEDLYDASHVGLFANVQAGRSVTAKLNYRF</sequence>
<comment type="similarity">
    <text evidence="2 12 13">Belongs to the TonB-dependent receptor family.</text>
</comment>
<evidence type="ECO:0000256" key="6">
    <source>
        <dbReference type="ARBA" id="ARBA00022729"/>
    </source>
</evidence>
<dbReference type="Pfam" id="PF00593">
    <property type="entry name" value="TonB_dep_Rec_b-barrel"/>
    <property type="match status" value="1"/>
</dbReference>
<keyword evidence="7" id="KW-0406">Ion transport</keyword>
<dbReference type="FunFam" id="2.170.130.10:FF:000001">
    <property type="entry name" value="Catecholate siderophore TonB-dependent receptor"/>
    <property type="match status" value="1"/>
</dbReference>
<keyword evidence="17" id="KW-1185">Reference proteome</keyword>
<reference evidence="16 17" key="1">
    <citation type="submission" date="2016-10" db="EMBL/GenBank/DDBJ databases">
        <authorList>
            <person name="de Groot N.N."/>
        </authorList>
    </citation>
    <scope>NUCLEOTIDE SEQUENCE [LARGE SCALE GENOMIC DNA]</scope>
    <source>
        <strain evidence="16 17">DSM 8512</strain>
    </source>
</reference>
<dbReference type="InterPro" id="IPR039426">
    <property type="entry name" value="TonB-dep_rcpt-like"/>
</dbReference>
<evidence type="ECO:0000256" key="9">
    <source>
        <dbReference type="ARBA" id="ARBA00023136"/>
    </source>
</evidence>
<evidence type="ECO:0000313" key="17">
    <source>
        <dbReference type="Proteomes" id="UP000199054"/>
    </source>
</evidence>
<dbReference type="InterPro" id="IPR010105">
    <property type="entry name" value="TonB_sidphr_rcpt"/>
</dbReference>
<keyword evidence="4 12" id="KW-1134">Transmembrane beta strand</keyword>
<dbReference type="PANTHER" id="PTHR32552:SF83">
    <property type="entry name" value="BLR3904 PROTEIN"/>
    <property type="match status" value="1"/>
</dbReference>
<organism evidence="16 17">
    <name type="scientific">Paracoccus alcaliphilus</name>
    <dbReference type="NCBI Taxonomy" id="34002"/>
    <lineage>
        <taxon>Bacteria</taxon>
        <taxon>Pseudomonadati</taxon>
        <taxon>Pseudomonadota</taxon>
        <taxon>Alphaproteobacteria</taxon>
        <taxon>Rhodobacterales</taxon>
        <taxon>Paracoccaceae</taxon>
        <taxon>Paracoccus</taxon>
    </lineage>
</organism>
<name>A0A1H8PJ45_9RHOB</name>
<dbReference type="PROSITE" id="PS52016">
    <property type="entry name" value="TONB_DEPENDENT_REC_3"/>
    <property type="match status" value="1"/>
</dbReference>
<dbReference type="GO" id="GO:0015891">
    <property type="term" value="P:siderophore transport"/>
    <property type="evidence" value="ECO:0007669"/>
    <property type="project" value="InterPro"/>
</dbReference>
<proteinExistence type="inferred from homology"/>
<gene>
    <name evidence="16" type="ORF">SAMN04489859_10995</name>
</gene>
<protein>
    <submittedName>
        <fullName evidence="16">Catecholate siderophore receptor</fullName>
    </submittedName>
</protein>
<keyword evidence="6" id="KW-0732">Signal</keyword>
<dbReference type="InterPro" id="IPR037066">
    <property type="entry name" value="Plug_dom_sf"/>
</dbReference>
<evidence type="ECO:0000256" key="10">
    <source>
        <dbReference type="ARBA" id="ARBA00023170"/>
    </source>
</evidence>
<evidence type="ECO:0000256" key="2">
    <source>
        <dbReference type="ARBA" id="ARBA00009810"/>
    </source>
</evidence>
<evidence type="ECO:0000259" key="14">
    <source>
        <dbReference type="Pfam" id="PF00593"/>
    </source>
</evidence>
<evidence type="ECO:0000256" key="11">
    <source>
        <dbReference type="ARBA" id="ARBA00023237"/>
    </source>
</evidence>
<dbReference type="Proteomes" id="UP000199054">
    <property type="component" value="Unassembled WGS sequence"/>
</dbReference>
<feature type="domain" description="TonB-dependent receptor plug" evidence="15">
    <location>
        <begin position="79"/>
        <end position="177"/>
    </location>
</feature>
<dbReference type="GO" id="GO:0015344">
    <property type="term" value="F:siderophore uptake transmembrane transporter activity"/>
    <property type="evidence" value="ECO:0007669"/>
    <property type="project" value="TreeGrafter"/>
</dbReference>
<evidence type="ECO:0000256" key="1">
    <source>
        <dbReference type="ARBA" id="ARBA00004571"/>
    </source>
</evidence>
<comment type="subcellular location">
    <subcellularLocation>
        <location evidence="1 12">Cell outer membrane</location>
        <topology evidence="1 12">Multi-pass membrane protein</topology>
    </subcellularLocation>
</comment>
<dbReference type="InterPro" id="IPR036942">
    <property type="entry name" value="Beta-barrel_TonB_sf"/>
</dbReference>
<keyword evidence="11 12" id="KW-0998">Cell outer membrane</keyword>
<dbReference type="NCBIfam" id="TIGR01783">
    <property type="entry name" value="TonB-siderophor"/>
    <property type="match status" value="1"/>
</dbReference>
<feature type="domain" description="TonB-dependent receptor-like beta-barrel" evidence="14">
    <location>
        <begin position="278"/>
        <end position="731"/>
    </location>
</feature>
<dbReference type="Gene3D" id="2.170.130.10">
    <property type="entry name" value="TonB-dependent receptor, plug domain"/>
    <property type="match status" value="1"/>
</dbReference>
<dbReference type="InterPro" id="IPR012910">
    <property type="entry name" value="Plug_dom"/>
</dbReference>
<dbReference type="PANTHER" id="PTHR32552">
    <property type="entry name" value="FERRICHROME IRON RECEPTOR-RELATED"/>
    <property type="match status" value="1"/>
</dbReference>
<keyword evidence="8 13" id="KW-0798">TonB box</keyword>
<keyword evidence="10 16" id="KW-0675">Receptor</keyword>
<evidence type="ECO:0000256" key="12">
    <source>
        <dbReference type="PROSITE-ProRule" id="PRU01360"/>
    </source>
</evidence>
<accession>A0A1H8PJ45</accession>
<dbReference type="InterPro" id="IPR000531">
    <property type="entry name" value="Beta-barrel_TonB"/>
</dbReference>
<dbReference type="Gene3D" id="2.40.170.20">
    <property type="entry name" value="TonB-dependent receptor, beta-barrel domain"/>
    <property type="match status" value="1"/>
</dbReference>
<evidence type="ECO:0000256" key="7">
    <source>
        <dbReference type="ARBA" id="ARBA00023065"/>
    </source>
</evidence>
<dbReference type="Pfam" id="PF07715">
    <property type="entry name" value="Plug"/>
    <property type="match status" value="1"/>
</dbReference>
<dbReference type="STRING" id="34002.SAMN04489859_10995"/>
<evidence type="ECO:0000313" key="16">
    <source>
        <dbReference type="EMBL" id="SEO41826.1"/>
    </source>
</evidence>
<evidence type="ECO:0000256" key="5">
    <source>
        <dbReference type="ARBA" id="ARBA00022692"/>
    </source>
</evidence>
<keyword evidence="5 12" id="KW-0812">Transmembrane</keyword>
<keyword evidence="3 12" id="KW-0813">Transport</keyword>
<evidence type="ECO:0000256" key="4">
    <source>
        <dbReference type="ARBA" id="ARBA00022452"/>
    </source>
</evidence>
<dbReference type="GO" id="GO:0038023">
    <property type="term" value="F:signaling receptor activity"/>
    <property type="evidence" value="ECO:0007669"/>
    <property type="project" value="InterPro"/>
</dbReference>
<evidence type="ECO:0000256" key="8">
    <source>
        <dbReference type="ARBA" id="ARBA00023077"/>
    </source>
</evidence>
<dbReference type="EMBL" id="FODE01000099">
    <property type="protein sequence ID" value="SEO41826.1"/>
    <property type="molecule type" value="Genomic_DNA"/>
</dbReference>
<dbReference type="CDD" id="cd01347">
    <property type="entry name" value="ligand_gated_channel"/>
    <property type="match status" value="1"/>
</dbReference>
<evidence type="ECO:0000256" key="3">
    <source>
        <dbReference type="ARBA" id="ARBA00022448"/>
    </source>
</evidence>
<dbReference type="SUPFAM" id="SSF56935">
    <property type="entry name" value="Porins"/>
    <property type="match status" value="1"/>
</dbReference>
<dbReference type="GO" id="GO:0009279">
    <property type="term" value="C:cell outer membrane"/>
    <property type="evidence" value="ECO:0007669"/>
    <property type="project" value="UniProtKB-SubCell"/>
</dbReference>
<keyword evidence="9 12" id="KW-0472">Membrane</keyword>